<evidence type="ECO:0000256" key="1">
    <source>
        <dbReference type="SAM" id="MobiDB-lite"/>
    </source>
</evidence>
<name>A0A9P6G7P1_9PLEO</name>
<gene>
    <name evidence="2" type="ORF">PMIN01_12181</name>
</gene>
<sequence length="324" mass="36528">MSSCPTVFHYTTPPLRPAGPPTPPPTEKPYVQAHRVVALILRNEAGELRVQEPLTEFQLAPGEFAEIERLLGQNETLQGYTKDKIRYDYVSETHRLVVRMPTAVHELFIARIEDAIPNQLKPIRDGSDNAAAFARMLYPARSTEIFFPDDNDPATTKAKREPDTSFWHDNARYPGVIIEVAYSQRKERLDRLAESYILDSDASVQAVIGLAIDYGKNGSRKATLSVWWPKLHQTAEGPELLVVREMLTPYPIQAFRDETGNPTDHPGLRLRLSDFACQELTSGISVDQEQDITVSTQELCQHLATAEEKSRGKKYLFNTHSALE</sequence>
<protein>
    <submittedName>
        <fullName evidence="2">Uncharacterized protein</fullName>
    </submittedName>
</protein>
<comment type="caution">
    <text evidence="2">The sequence shown here is derived from an EMBL/GenBank/DDBJ whole genome shotgun (WGS) entry which is preliminary data.</text>
</comment>
<evidence type="ECO:0000313" key="3">
    <source>
        <dbReference type="Proteomes" id="UP000756921"/>
    </source>
</evidence>
<dbReference type="EMBL" id="WJXW01000015">
    <property type="protein sequence ID" value="KAF9730248.1"/>
    <property type="molecule type" value="Genomic_DNA"/>
</dbReference>
<feature type="region of interest" description="Disordered" evidence="1">
    <location>
        <begin position="1"/>
        <end position="27"/>
    </location>
</feature>
<evidence type="ECO:0000313" key="2">
    <source>
        <dbReference type="EMBL" id="KAF9730248.1"/>
    </source>
</evidence>
<feature type="compositionally biased region" description="Pro residues" evidence="1">
    <location>
        <begin position="14"/>
        <end position="27"/>
    </location>
</feature>
<organism evidence="2 3">
    <name type="scientific">Paraphaeosphaeria minitans</name>
    <dbReference type="NCBI Taxonomy" id="565426"/>
    <lineage>
        <taxon>Eukaryota</taxon>
        <taxon>Fungi</taxon>
        <taxon>Dikarya</taxon>
        <taxon>Ascomycota</taxon>
        <taxon>Pezizomycotina</taxon>
        <taxon>Dothideomycetes</taxon>
        <taxon>Pleosporomycetidae</taxon>
        <taxon>Pleosporales</taxon>
        <taxon>Massarineae</taxon>
        <taxon>Didymosphaeriaceae</taxon>
        <taxon>Paraphaeosphaeria</taxon>
    </lineage>
</organism>
<keyword evidence="3" id="KW-1185">Reference proteome</keyword>
<reference evidence="2" key="1">
    <citation type="journal article" date="2020" name="Mol. Plant Microbe Interact.">
        <title>Genome Sequence of the Biocontrol Agent Coniothyrium minitans strain Conio (IMI 134523).</title>
        <authorList>
            <person name="Patel D."/>
            <person name="Shittu T.A."/>
            <person name="Baroncelli R."/>
            <person name="Muthumeenakshi S."/>
            <person name="Osborne T.H."/>
            <person name="Janganan T.K."/>
            <person name="Sreenivasaprasad S."/>
        </authorList>
    </citation>
    <scope>NUCLEOTIDE SEQUENCE</scope>
    <source>
        <strain evidence="2">Conio</strain>
    </source>
</reference>
<accession>A0A9P6G7P1</accession>
<dbReference type="AlphaFoldDB" id="A0A9P6G7P1"/>
<dbReference type="Proteomes" id="UP000756921">
    <property type="component" value="Unassembled WGS sequence"/>
</dbReference>
<dbReference type="OrthoDB" id="3485856at2759"/>
<proteinExistence type="predicted"/>